<evidence type="ECO:0000256" key="1">
    <source>
        <dbReference type="ARBA" id="ARBA00004417"/>
    </source>
</evidence>
<dbReference type="Gene3D" id="3.40.50.300">
    <property type="entry name" value="P-loop containing nucleotide triphosphate hydrolases"/>
    <property type="match status" value="1"/>
</dbReference>
<dbReference type="InterPro" id="IPR050319">
    <property type="entry name" value="ABC_transp_ATP-bind"/>
</dbReference>
<dbReference type="InterPro" id="IPR013563">
    <property type="entry name" value="Oligopep_ABC_C"/>
</dbReference>
<dbReference type="InterPro" id="IPR017871">
    <property type="entry name" value="ABC_transporter-like_CS"/>
</dbReference>
<dbReference type="Pfam" id="PF00005">
    <property type="entry name" value="ABC_tran"/>
    <property type="match status" value="1"/>
</dbReference>
<keyword evidence="3" id="KW-0813">Transport</keyword>
<dbReference type="InterPro" id="IPR003593">
    <property type="entry name" value="AAA+_ATPase"/>
</dbReference>
<gene>
    <name evidence="7" type="ORF">ACFSKQ_17870</name>
</gene>
<feature type="domain" description="ABC transporter" evidence="6">
    <location>
        <begin position="6"/>
        <end position="256"/>
    </location>
</feature>
<proteinExistence type="inferred from homology"/>
<keyword evidence="4" id="KW-0547">Nucleotide-binding</keyword>
<evidence type="ECO:0000313" key="7">
    <source>
        <dbReference type="EMBL" id="MFD2239319.1"/>
    </source>
</evidence>
<dbReference type="InterPro" id="IPR027417">
    <property type="entry name" value="P-loop_NTPase"/>
</dbReference>
<keyword evidence="5 7" id="KW-0067">ATP-binding</keyword>
<dbReference type="EMBL" id="JBHUIJ010000028">
    <property type="protein sequence ID" value="MFD2239319.1"/>
    <property type="molecule type" value="Genomic_DNA"/>
</dbReference>
<evidence type="ECO:0000313" key="8">
    <source>
        <dbReference type="Proteomes" id="UP001597371"/>
    </source>
</evidence>
<comment type="caution">
    <text evidence="7">The sequence shown here is derived from an EMBL/GenBank/DDBJ whole genome shotgun (WGS) entry which is preliminary data.</text>
</comment>
<keyword evidence="8" id="KW-1185">Reference proteome</keyword>
<evidence type="ECO:0000256" key="4">
    <source>
        <dbReference type="ARBA" id="ARBA00022741"/>
    </source>
</evidence>
<dbReference type="SUPFAM" id="SSF52540">
    <property type="entry name" value="P-loop containing nucleoside triphosphate hydrolases"/>
    <property type="match status" value="1"/>
</dbReference>
<dbReference type="InterPro" id="IPR003439">
    <property type="entry name" value="ABC_transporter-like_ATP-bd"/>
</dbReference>
<evidence type="ECO:0000256" key="3">
    <source>
        <dbReference type="ARBA" id="ARBA00022448"/>
    </source>
</evidence>
<dbReference type="PROSITE" id="PS00211">
    <property type="entry name" value="ABC_TRANSPORTER_1"/>
    <property type="match status" value="1"/>
</dbReference>
<accession>A0ABW5CQB9</accession>
<dbReference type="RefSeq" id="WP_209738171.1">
    <property type="nucleotide sequence ID" value="NZ_CP072611.1"/>
</dbReference>
<evidence type="ECO:0000256" key="5">
    <source>
        <dbReference type="ARBA" id="ARBA00022840"/>
    </source>
</evidence>
<organism evidence="7 8">
    <name type="scientific">Aureimonas populi</name>
    <dbReference type="NCBI Taxonomy" id="1701758"/>
    <lineage>
        <taxon>Bacteria</taxon>
        <taxon>Pseudomonadati</taxon>
        <taxon>Pseudomonadota</taxon>
        <taxon>Alphaproteobacteria</taxon>
        <taxon>Hyphomicrobiales</taxon>
        <taxon>Aurantimonadaceae</taxon>
        <taxon>Aureimonas</taxon>
    </lineage>
</organism>
<evidence type="ECO:0000256" key="2">
    <source>
        <dbReference type="ARBA" id="ARBA00005417"/>
    </source>
</evidence>
<dbReference type="Proteomes" id="UP001597371">
    <property type="component" value="Unassembled WGS sequence"/>
</dbReference>
<dbReference type="Pfam" id="PF08352">
    <property type="entry name" value="oligo_HPY"/>
    <property type="match status" value="1"/>
</dbReference>
<comment type="similarity">
    <text evidence="2">Belongs to the ABC transporter superfamily.</text>
</comment>
<dbReference type="GO" id="GO:0005524">
    <property type="term" value="F:ATP binding"/>
    <property type="evidence" value="ECO:0007669"/>
    <property type="project" value="UniProtKB-KW"/>
</dbReference>
<dbReference type="CDD" id="cd03257">
    <property type="entry name" value="ABC_NikE_OppD_transporters"/>
    <property type="match status" value="1"/>
</dbReference>
<protein>
    <submittedName>
        <fullName evidence="7">ABC transporter ATP-binding protein</fullName>
    </submittedName>
</protein>
<reference evidence="8" key="1">
    <citation type="journal article" date="2019" name="Int. J. Syst. Evol. Microbiol.">
        <title>The Global Catalogue of Microorganisms (GCM) 10K type strain sequencing project: providing services to taxonomists for standard genome sequencing and annotation.</title>
        <authorList>
            <consortium name="The Broad Institute Genomics Platform"/>
            <consortium name="The Broad Institute Genome Sequencing Center for Infectious Disease"/>
            <person name="Wu L."/>
            <person name="Ma J."/>
        </authorList>
    </citation>
    <scope>NUCLEOTIDE SEQUENCE [LARGE SCALE GENOMIC DNA]</scope>
    <source>
        <strain evidence="8">ZS-35-S2</strain>
    </source>
</reference>
<dbReference type="PROSITE" id="PS50893">
    <property type="entry name" value="ABC_TRANSPORTER_2"/>
    <property type="match status" value="1"/>
</dbReference>
<dbReference type="SMART" id="SM00382">
    <property type="entry name" value="AAA"/>
    <property type="match status" value="1"/>
</dbReference>
<sequence>MSRFILETADLSMEFRPPRKLLQPARPPVRAVEGVDLRVGQGEVLGIVGESGSGKSTLAKTILGLYRPSRGAILLDGKESRWNSRRQARRERRAIQYVHQDPGAALDPWWSIGRTLHEALIIHGEKDAAQRNRLIDTMLEAVGLSPEFRKRYPHELSGGQQRRIGIARTLILKPRIVILDEPTSGLDMSVQKTVLTLVHGIRREFDLTYLFVSHDLSVVRHLCDRTAIMKEGRIVEIGDTASIFADPRHDYTRTLIAAAPSLHSERLAARPSEKTEEHP</sequence>
<comment type="subcellular location">
    <subcellularLocation>
        <location evidence="1">Cell inner membrane</location>
        <topology evidence="1">Peripheral membrane protein</topology>
    </subcellularLocation>
</comment>
<evidence type="ECO:0000259" key="6">
    <source>
        <dbReference type="PROSITE" id="PS50893"/>
    </source>
</evidence>
<name>A0ABW5CQB9_9HYPH</name>
<dbReference type="PANTHER" id="PTHR43776">
    <property type="entry name" value="TRANSPORT ATP-BINDING PROTEIN"/>
    <property type="match status" value="1"/>
</dbReference>